<gene>
    <name evidence="2" type="ORF">B0H65DRAFT_445359</name>
</gene>
<dbReference type="RefSeq" id="XP_062678500.1">
    <property type="nucleotide sequence ID" value="XM_062825739.1"/>
</dbReference>
<sequence length="262" mass="28344">MTAPNPGDPAQHNTAAGNTTNPSPSSFEHNMMENLVMLTERLSMEQGQGQGEQSGQGSGAQQQPQTPLQQSKQQLKIEAAALAARILMALRQIHLRAWSEESGLRPEEIYREHEARACTICGVKSVRVVEDELGWKMVVEIGELRRLGEFPEFRGCDGSLAIETPEAIPARFPGQLLEPSIQAELAAIRPGPSDRSKGFFDQSRPQRESVGQLHKKPGLTSGGGVCGGCPQELKELHLGEDWELRGAAEEELGSSCSVKGGV</sequence>
<feature type="region of interest" description="Disordered" evidence="1">
    <location>
        <begin position="1"/>
        <end position="72"/>
    </location>
</feature>
<feature type="region of interest" description="Disordered" evidence="1">
    <location>
        <begin position="190"/>
        <end position="225"/>
    </location>
</feature>
<dbReference type="GeneID" id="87862893"/>
<evidence type="ECO:0000313" key="2">
    <source>
        <dbReference type="EMBL" id="KAK3339140.1"/>
    </source>
</evidence>
<feature type="compositionally biased region" description="Gly residues" evidence="1">
    <location>
        <begin position="48"/>
        <end position="58"/>
    </location>
</feature>
<evidence type="ECO:0000313" key="3">
    <source>
        <dbReference type="Proteomes" id="UP001278500"/>
    </source>
</evidence>
<evidence type="ECO:0000256" key="1">
    <source>
        <dbReference type="SAM" id="MobiDB-lite"/>
    </source>
</evidence>
<feature type="compositionally biased region" description="Polar residues" evidence="1">
    <location>
        <begin position="11"/>
        <end position="28"/>
    </location>
</feature>
<name>A0AAE0MPW0_9PEZI</name>
<dbReference type="EMBL" id="JAUEPP010000007">
    <property type="protein sequence ID" value="KAK3339140.1"/>
    <property type="molecule type" value="Genomic_DNA"/>
</dbReference>
<feature type="compositionally biased region" description="Low complexity" evidence="1">
    <location>
        <begin position="59"/>
        <end position="72"/>
    </location>
</feature>
<proteinExistence type="predicted"/>
<keyword evidence="3" id="KW-1185">Reference proteome</keyword>
<dbReference type="AlphaFoldDB" id="A0AAE0MPW0"/>
<protein>
    <submittedName>
        <fullName evidence="2">Uncharacterized protein</fullName>
    </submittedName>
</protein>
<accession>A0AAE0MPW0</accession>
<dbReference type="Proteomes" id="UP001278500">
    <property type="component" value="Unassembled WGS sequence"/>
</dbReference>
<organism evidence="2 3">
    <name type="scientific">Neurospora tetraspora</name>
    <dbReference type="NCBI Taxonomy" id="94610"/>
    <lineage>
        <taxon>Eukaryota</taxon>
        <taxon>Fungi</taxon>
        <taxon>Dikarya</taxon>
        <taxon>Ascomycota</taxon>
        <taxon>Pezizomycotina</taxon>
        <taxon>Sordariomycetes</taxon>
        <taxon>Sordariomycetidae</taxon>
        <taxon>Sordariales</taxon>
        <taxon>Sordariaceae</taxon>
        <taxon>Neurospora</taxon>
    </lineage>
</organism>
<reference evidence="2" key="2">
    <citation type="submission" date="2023-06" db="EMBL/GenBank/DDBJ databases">
        <authorList>
            <consortium name="Lawrence Berkeley National Laboratory"/>
            <person name="Haridas S."/>
            <person name="Hensen N."/>
            <person name="Bonometti L."/>
            <person name="Westerberg I."/>
            <person name="Brannstrom I.O."/>
            <person name="Guillou S."/>
            <person name="Cros-Aarteil S."/>
            <person name="Calhoun S."/>
            <person name="Kuo A."/>
            <person name="Mondo S."/>
            <person name="Pangilinan J."/>
            <person name="Riley R."/>
            <person name="Labutti K."/>
            <person name="Andreopoulos B."/>
            <person name="Lipzen A."/>
            <person name="Chen C."/>
            <person name="Yanf M."/>
            <person name="Daum C."/>
            <person name="Ng V."/>
            <person name="Clum A."/>
            <person name="Steindorff A."/>
            <person name="Ohm R."/>
            <person name="Martin F."/>
            <person name="Silar P."/>
            <person name="Natvig D."/>
            <person name="Lalanne C."/>
            <person name="Gautier V."/>
            <person name="Ament-Velasquez S.L."/>
            <person name="Kruys A."/>
            <person name="Hutchinson M.I."/>
            <person name="Powell A.J."/>
            <person name="Barry K."/>
            <person name="Miller A.N."/>
            <person name="Grigoriev I.V."/>
            <person name="Debuchy R."/>
            <person name="Gladieux P."/>
            <person name="Thoren M.H."/>
            <person name="Johannesson H."/>
        </authorList>
    </citation>
    <scope>NUCLEOTIDE SEQUENCE</scope>
    <source>
        <strain evidence="2">CBS 560.94</strain>
    </source>
</reference>
<comment type="caution">
    <text evidence="2">The sequence shown here is derived from an EMBL/GenBank/DDBJ whole genome shotgun (WGS) entry which is preliminary data.</text>
</comment>
<reference evidence="2" key="1">
    <citation type="journal article" date="2023" name="Mol. Phylogenet. Evol.">
        <title>Genome-scale phylogeny and comparative genomics of the fungal order Sordariales.</title>
        <authorList>
            <person name="Hensen N."/>
            <person name="Bonometti L."/>
            <person name="Westerberg I."/>
            <person name="Brannstrom I.O."/>
            <person name="Guillou S."/>
            <person name="Cros-Aarteil S."/>
            <person name="Calhoun S."/>
            <person name="Haridas S."/>
            <person name="Kuo A."/>
            <person name="Mondo S."/>
            <person name="Pangilinan J."/>
            <person name="Riley R."/>
            <person name="LaButti K."/>
            <person name="Andreopoulos B."/>
            <person name="Lipzen A."/>
            <person name="Chen C."/>
            <person name="Yan M."/>
            <person name="Daum C."/>
            <person name="Ng V."/>
            <person name="Clum A."/>
            <person name="Steindorff A."/>
            <person name="Ohm R.A."/>
            <person name="Martin F."/>
            <person name="Silar P."/>
            <person name="Natvig D.O."/>
            <person name="Lalanne C."/>
            <person name="Gautier V."/>
            <person name="Ament-Velasquez S.L."/>
            <person name="Kruys A."/>
            <person name="Hutchinson M.I."/>
            <person name="Powell A.J."/>
            <person name="Barry K."/>
            <person name="Miller A.N."/>
            <person name="Grigoriev I.V."/>
            <person name="Debuchy R."/>
            <person name="Gladieux P."/>
            <person name="Hiltunen Thoren M."/>
            <person name="Johannesson H."/>
        </authorList>
    </citation>
    <scope>NUCLEOTIDE SEQUENCE</scope>
    <source>
        <strain evidence="2">CBS 560.94</strain>
    </source>
</reference>